<dbReference type="AlphaFoldDB" id="A0A2T0JWX4"/>
<evidence type="ECO:0000256" key="2">
    <source>
        <dbReference type="ARBA" id="ARBA00022643"/>
    </source>
</evidence>
<keyword evidence="1" id="KW-0285">Flavoprotein</keyword>
<dbReference type="InterPro" id="IPR000415">
    <property type="entry name" value="Nitroreductase-like"/>
</dbReference>
<keyword evidence="3" id="KW-0560">Oxidoreductase</keyword>
<name>A0A2T0JWX4_9ACTN</name>
<evidence type="ECO:0000256" key="3">
    <source>
        <dbReference type="ARBA" id="ARBA00023002"/>
    </source>
</evidence>
<accession>A0A2T0JWX4</accession>
<proteinExistence type="predicted"/>
<dbReference type="Gene3D" id="3.40.109.10">
    <property type="entry name" value="NADH Oxidase"/>
    <property type="match status" value="1"/>
</dbReference>
<comment type="caution">
    <text evidence="5">The sequence shown here is derived from an EMBL/GenBank/DDBJ whole genome shotgun (WGS) entry which is preliminary data.</text>
</comment>
<evidence type="ECO:0000259" key="4">
    <source>
        <dbReference type="Pfam" id="PF00881"/>
    </source>
</evidence>
<reference evidence="5 6" key="1">
    <citation type="submission" date="2018-03" db="EMBL/GenBank/DDBJ databases">
        <title>Genomic Encyclopedia of Archaeal and Bacterial Type Strains, Phase II (KMG-II): from individual species to whole genera.</title>
        <authorList>
            <person name="Goeker M."/>
        </authorList>
    </citation>
    <scope>NUCLEOTIDE SEQUENCE [LARGE SCALE GENOMIC DNA]</scope>
    <source>
        <strain evidence="5 6">DSM 43146</strain>
    </source>
</reference>
<dbReference type="Pfam" id="PF00881">
    <property type="entry name" value="Nitroreductase"/>
    <property type="match status" value="1"/>
</dbReference>
<keyword evidence="2" id="KW-0288">FMN</keyword>
<evidence type="ECO:0000313" key="5">
    <source>
        <dbReference type="EMBL" id="PRX12398.1"/>
    </source>
</evidence>
<sequence>MVRGYDPDRPIPPELVDKIVRHGLRAPSAGFSQGWSFLVLTSPEDRGLYWSSTAEDAGPAEGWLARMRDAPLIIVALSNKSAYLDRYAQADKGWTDRDESRWPAPYWDIDTGFAALLMHLTAVNEDLGSCFFGLPAGRVGAFKAAFGVPDEFHPIGALTVGYPGPDKRSPSLRRGHRPVADVVHHGRWASSGEV</sequence>
<organism evidence="5 6">
    <name type="scientific">Actinoplanes italicus</name>
    <dbReference type="NCBI Taxonomy" id="113567"/>
    <lineage>
        <taxon>Bacteria</taxon>
        <taxon>Bacillati</taxon>
        <taxon>Actinomycetota</taxon>
        <taxon>Actinomycetes</taxon>
        <taxon>Micromonosporales</taxon>
        <taxon>Micromonosporaceae</taxon>
        <taxon>Actinoplanes</taxon>
    </lineage>
</organism>
<dbReference type="GO" id="GO:0016491">
    <property type="term" value="F:oxidoreductase activity"/>
    <property type="evidence" value="ECO:0007669"/>
    <property type="project" value="UniProtKB-KW"/>
</dbReference>
<dbReference type="CDD" id="cd02062">
    <property type="entry name" value="Nitro_FMN_reductase"/>
    <property type="match status" value="1"/>
</dbReference>
<dbReference type="PANTHER" id="PTHR23026:SF90">
    <property type="entry name" value="IODOTYROSINE DEIODINASE 1"/>
    <property type="match status" value="1"/>
</dbReference>
<dbReference type="InterPro" id="IPR050627">
    <property type="entry name" value="Nitroreductase/BluB"/>
</dbReference>
<protein>
    <submittedName>
        <fullName evidence="5">Nitroreductase</fullName>
    </submittedName>
</protein>
<dbReference type="SUPFAM" id="SSF55469">
    <property type="entry name" value="FMN-dependent nitroreductase-like"/>
    <property type="match status" value="1"/>
</dbReference>
<evidence type="ECO:0000313" key="6">
    <source>
        <dbReference type="Proteomes" id="UP000239415"/>
    </source>
</evidence>
<dbReference type="EMBL" id="PVMZ01000028">
    <property type="protein sequence ID" value="PRX12398.1"/>
    <property type="molecule type" value="Genomic_DNA"/>
</dbReference>
<evidence type="ECO:0000256" key="1">
    <source>
        <dbReference type="ARBA" id="ARBA00022630"/>
    </source>
</evidence>
<gene>
    <name evidence="5" type="ORF">CLV67_12853</name>
</gene>
<dbReference type="Proteomes" id="UP000239415">
    <property type="component" value="Unassembled WGS sequence"/>
</dbReference>
<dbReference type="InterPro" id="IPR029479">
    <property type="entry name" value="Nitroreductase"/>
</dbReference>
<feature type="domain" description="Nitroreductase" evidence="4">
    <location>
        <begin position="2"/>
        <end position="162"/>
    </location>
</feature>
<dbReference type="PANTHER" id="PTHR23026">
    <property type="entry name" value="NADPH NITROREDUCTASE"/>
    <property type="match status" value="1"/>
</dbReference>
<keyword evidence="6" id="KW-1185">Reference proteome</keyword>